<organism evidence="1 2">
    <name type="scientific">Zavarzinia aquatilis</name>
    <dbReference type="NCBI Taxonomy" id="2211142"/>
    <lineage>
        <taxon>Bacteria</taxon>
        <taxon>Pseudomonadati</taxon>
        <taxon>Pseudomonadota</taxon>
        <taxon>Alphaproteobacteria</taxon>
        <taxon>Rhodospirillales</taxon>
        <taxon>Zavarziniaceae</taxon>
        <taxon>Zavarzinia</taxon>
    </lineage>
</organism>
<dbReference type="AlphaFoldDB" id="A0A317ECY0"/>
<name>A0A317ECY0_9PROT</name>
<dbReference type="Proteomes" id="UP000245461">
    <property type="component" value="Unassembled WGS sequence"/>
</dbReference>
<accession>A0A317ECY0</accession>
<protein>
    <submittedName>
        <fullName evidence="1">Uncharacterized protein</fullName>
    </submittedName>
</protein>
<comment type="caution">
    <text evidence="1">The sequence shown here is derived from an EMBL/GenBank/DDBJ whole genome shotgun (WGS) entry which is preliminary data.</text>
</comment>
<evidence type="ECO:0000313" key="1">
    <source>
        <dbReference type="EMBL" id="PWR24581.1"/>
    </source>
</evidence>
<sequence length="237" mass="25399">MTHELAPVMHKARRVNWRLSSLLNEGPRSLSGVTSRARIDGGAGLWAAEFVDVPLRGRDDFAQWAAMEALLDGGAEPVIVPVCDPRLVPWPLYQGRAVTALDQVPHSDGAFFSDATGYSTDVIVARFAAAAPAGATTVQIEVLRSGAFRGGERFSVLHPAFGWRLYVIRSIEATAGAVMTVTIRAPLWEAVAAADAAIFDRPRCTMVLAAADGFERDTDLRRFGTGSASFIEFGGVP</sequence>
<reference evidence="1 2" key="1">
    <citation type="submission" date="2018-05" db="EMBL/GenBank/DDBJ databases">
        <title>Zavarzinia sp. HR-AS.</title>
        <authorList>
            <person name="Lee Y."/>
            <person name="Jeon C.O."/>
        </authorList>
    </citation>
    <scope>NUCLEOTIDE SEQUENCE [LARGE SCALE GENOMIC DNA]</scope>
    <source>
        <strain evidence="1 2">HR-AS</strain>
    </source>
</reference>
<gene>
    <name evidence="1" type="ORF">DKG74_07185</name>
</gene>
<dbReference type="OrthoDB" id="7594100at2"/>
<proteinExistence type="predicted"/>
<dbReference type="EMBL" id="QGLE01000003">
    <property type="protein sequence ID" value="PWR24581.1"/>
    <property type="molecule type" value="Genomic_DNA"/>
</dbReference>
<keyword evidence="2" id="KW-1185">Reference proteome</keyword>
<dbReference type="RefSeq" id="WP_109904152.1">
    <property type="nucleotide sequence ID" value="NZ_QGLE01000003.1"/>
</dbReference>
<evidence type="ECO:0000313" key="2">
    <source>
        <dbReference type="Proteomes" id="UP000245461"/>
    </source>
</evidence>